<dbReference type="SMART" id="SM01048">
    <property type="entry name" value="C6"/>
    <property type="match status" value="1"/>
</dbReference>
<proteinExistence type="predicted"/>
<name>A0A0B1TSN9_OESDE</name>
<evidence type="ECO:0000259" key="1">
    <source>
        <dbReference type="SMART" id="SM01048"/>
    </source>
</evidence>
<accession>A0A0B1TSN9</accession>
<dbReference type="InterPro" id="IPR002601">
    <property type="entry name" value="C6_domain"/>
</dbReference>
<evidence type="ECO:0000313" key="3">
    <source>
        <dbReference type="Proteomes" id="UP000053660"/>
    </source>
</evidence>
<dbReference type="EMBL" id="KN549312">
    <property type="protein sequence ID" value="KHJ98430.1"/>
    <property type="molecule type" value="Genomic_DNA"/>
</dbReference>
<protein>
    <submittedName>
        <fullName evidence="2">C6 domain protein</fullName>
    </submittedName>
</protein>
<dbReference type="Proteomes" id="UP000053660">
    <property type="component" value="Unassembled WGS sequence"/>
</dbReference>
<feature type="domain" description="C6" evidence="1">
    <location>
        <begin position="77"/>
        <end position="163"/>
    </location>
</feature>
<sequence>MALCASYGDHRPVQTVFNRDLSIAGLPLNVQVACRNGRWIDEQRNISVNSLSCVYEPPTTTTEVTTTYAPGDPNNPCNQCTQDLYATPEAGQEGSTYMDFRYEKCLTVLVYCQPIKPNMHVDLLENGRSVALNGATINRTFECTEDREWVDTTSQLLVENVTCLMRDGQ</sequence>
<reference evidence="2 3" key="1">
    <citation type="submission" date="2014-03" db="EMBL/GenBank/DDBJ databases">
        <title>Draft genome of the hookworm Oesophagostomum dentatum.</title>
        <authorList>
            <person name="Mitreva M."/>
        </authorList>
    </citation>
    <scope>NUCLEOTIDE SEQUENCE [LARGE SCALE GENOMIC DNA]</scope>
    <source>
        <strain evidence="2 3">OD-Hann</strain>
    </source>
</reference>
<dbReference type="AlphaFoldDB" id="A0A0B1TSN9"/>
<dbReference type="OrthoDB" id="5864970at2759"/>
<organism evidence="2 3">
    <name type="scientific">Oesophagostomum dentatum</name>
    <name type="common">Nodular worm</name>
    <dbReference type="NCBI Taxonomy" id="61180"/>
    <lineage>
        <taxon>Eukaryota</taxon>
        <taxon>Metazoa</taxon>
        <taxon>Ecdysozoa</taxon>
        <taxon>Nematoda</taxon>
        <taxon>Chromadorea</taxon>
        <taxon>Rhabditida</taxon>
        <taxon>Rhabditina</taxon>
        <taxon>Rhabditomorpha</taxon>
        <taxon>Strongyloidea</taxon>
        <taxon>Strongylidae</taxon>
        <taxon>Oesophagostomum</taxon>
    </lineage>
</organism>
<evidence type="ECO:0000313" key="2">
    <source>
        <dbReference type="EMBL" id="KHJ98430.1"/>
    </source>
</evidence>
<keyword evidence="3" id="KW-1185">Reference proteome</keyword>
<gene>
    <name evidence="2" type="ORF">OESDEN_01593</name>
</gene>